<dbReference type="Gene3D" id="1.10.630.10">
    <property type="entry name" value="Cytochrome P450"/>
    <property type="match status" value="1"/>
</dbReference>
<dbReference type="GeneID" id="34599074"/>
<keyword evidence="6 7" id="KW-0349">Heme</keyword>
<keyword evidence="8" id="KW-1133">Transmembrane helix</keyword>
<keyword evidence="8" id="KW-0812">Transmembrane</keyword>
<evidence type="ECO:0000256" key="4">
    <source>
        <dbReference type="ARBA" id="ARBA00023002"/>
    </source>
</evidence>
<evidence type="ECO:0000256" key="3">
    <source>
        <dbReference type="ARBA" id="ARBA00022723"/>
    </source>
</evidence>
<dbReference type="GO" id="GO:0005506">
    <property type="term" value="F:iron ion binding"/>
    <property type="evidence" value="ECO:0007669"/>
    <property type="project" value="InterPro"/>
</dbReference>
<accession>A0A177FDT3</accession>
<keyword evidence="10" id="KW-1185">Reference proteome</keyword>
<evidence type="ECO:0000256" key="5">
    <source>
        <dbReference type="ARBA" id="ARBA00023004"/>
    </source>
</evidence>
<dbReference type="PANTHER" id="PTHR24305">
    <property type="entry name" value="CYTOCHROME P450"/>
    <property type="match status" value="1"/>
</dbReference>
<feature type="transmembrane region" description="Helical" evidence="8">
    <location>
        <begin position="90"/>
        <end position="108"/>
    </location>
</feature>
<comment type="similarity">
    <text evidence="2 7">Belongs to the cytochrome P450 family.</text>
</comment>
<dbReference type="RefSeq" id="XP_022513853.1">
    <property type="nucleotide sequence ID" value="XM_022653877.1"/>
</dbReference>
<dbReference type="GO" id="GO:0016705">
    <property type="term" value="F:oxidoreductase activity, acting on paired donors, with incorporation or reduction of molecular oxygen"/>
    <property type="evidence" value="ECO:0007669"/>
    <property type="project" value="InterPro"/>
</dbReference>
<evidence type="ECO:0000256" key="2">
    <source>
        <dbReference type="ARBA" id="ARBA00010617"/>
    </source>
</evidence>
<dbReference type="InterPro" id="IPR036396">
    <property type="entry name" value="Cyt_P450_sf"/>
</dbReference>
<dbReference type="InterPro" id="IPR050121">
    <property type="entry name" value="Cytochrome_P450_monoxygenase"/>
</dbReference>
<dbReference type="AlphaFoldDB" id="A0A177FDT3"/>
<comment type="caution">
    <text evidence="9">The sequence shown here is derived from an EMBL/GenBank/DDBJ whole genome shotgun (WGS) entry which is preliminary data.</text>
</comment>
<evidence type="ECO:0000256" key="6">
    <source>
        <dbReference type="PIRSR" id="PIRSR602401-1"/>
    </source>
</evidence>
<dbReference type="GO" id="GO:0004497">
    <property type="term" value="F:monooxygenase activity"/>
    <property type="evidence" value="ECO:0007669"/>
    <property type="project" value="UniProtKB-KW"/>
</dbReference>
<dbReference type="InterPro" id="IPR017972">
    <property type="entry name" value="Cyt_P450_CS"/>
</dbReference>
<dbReference type="Pfam" id="PF00067">
    <property type="entry name" value="p450"/>
    <property type="match status" value="2"/>
</dbReference>
<evidence type="ECO:0000256" key="8">
    <source>
        <dbReference type="SAM" id="Phobius"/>
    </source>
</evidence>
<proteinExistence type="inferred from homology"/>
<dbReference type="PANTHER" id="PTHR24305:SF232">
    <property type="entry name" value="P450, PUTATIVE (EUROFUNG)-RELATED"/>
    <property type="match status" value="1"/>
</dbReference>
<dbReference type="PRINTS" id="PR00385">
    <property type="entry name" value="P450"/>
</dbReference>
<dbReference type="OrthoDB" id="1470350at2759"/>
<keyword evidence="5 6" id="KW-0408">Iron</keyword>
<keyword evidence="7" id="KW-0503">Monooxygenase</keyword>
<dbReference type="Proteomes" id="UP000077002">
    <property type="component" value="Unassembled WGS sequence"/>
</dbReference>
<feature type="binding site" description="axial binding residue" evidence="6">
    <location>
        <position position="604"/>
    </location>
    <ligand>
        <name>heme</name>
        <dbReference type="ChEBI" id="CHEBI:30413"/>
    </ligand>
    <ligandPart>
        <name>Fe</name>
        <dbReference type="ChEBI" id="CHEBI:18248"/>
    </ligandPart>
</feature>
<dbReference type="EMBL" id="LVKK01000020">
    <property type="protein sequence ID" value="OAG41901.1"/>
    <property type="molecule type" value="Genomic_DNA"/>
</dbReference>
<dbReference type="PRINTS" id="PR00463">
    <property type="entry name" value="EP450I"/>
</dbReference>
<evidence type="ECO:0000256" key="1">
    <source>
        <dbReference type="ARBA" id="ARBA00001971"/>
    </source>
</evidence>
<evidence type="ECO:0008006" key="11">
    <source>
        <dbReference type="Google" id="ProtNLM"/>
    </source>
</evidence>
<comment type="cofactor">
    <cofactor evidence="1 6">
        <name>heme</name>
        <dbReference type="ChEBI" id="CHEBI:30413"/>
    </cofactor>
</comment>
<protein>
    <recommendedName>
        <fullName evidence="11">Cytochrome P450 monooxygenase</fullName>
    </recommendedName>
</protein>
<dbReference type="SUPFAM" id="SSF48264">
    <property type="entry name" value="Cytochrome P450"/>
    <property type="match status" value="1"/>
</dbReference>
<gene>
    <name evidence="9" type="ORF">AYO21_03904</name>
</gene>
<name>A0A177FDT3_9EURO</name>
<evidence type="ECO:0000313" key="10">
    <source>
        <dbReference type="Proteomes" id="UP000077002"/>
    </source>
</evidence>
<dbReference type="PROSITE" id="PS00086">
    <property type="entry name" value="CYTOCHROME_P450"/>
    <property type="match status" value="1"/>
</dbReference>
<evidence type="ECO:0000313" key="9">
    <source>
        <dbReference type="EMBL" id="OAG41901.1"/>
    </source>
</evidence>
<reference evidence="9 10" key="1">
    <citation type="submission" date="2016-03" db="EMBL/GenBank/DDBJ databases">
        <title>Draft genome sequence of the Fonsecaea monophora CBS 269.37.</title>
        <authorList>
            <person name="Bombassaro A."/>
            <person name="Vinicius W.A."/>
            <person name="De Hoog S."/>
            <person name="Sun J."/>
            <person name="Souza E.M."/>
            <person name="Raittz R.T."/>
            <person name="Costa F."/>
            <person name="Leao A.C."/>
            <person name="Tadra-Sfeir M.Z."/>
            <person name="Baura V."/>
            <person name="Balsanelli E."/>
            <person name="Pedrosa F.O."/>
            <person name="Moreno L.F."/>
            <person name="Steffens M.B."/>
            <person name="Xi L."/>
            <person name="Bocca A.L."/>
            <person name="Felipe M.S."/>
            <person name="Teixeira M."/>
            <person name="Telles Filho F.Q."/>
            <person name="Azevedo C.M."/>
            <person name="Gomes R."/>
            <person name="Vicente V.A."/>
        </authorList>
    </citation>
    <scope>NUCLEOTIDE SEQUENCE [LARGE SCALE GENOMIC DNA]</scope>
    <source>
        <strain evidence="9 10">CBS 269.37</strain>
    </source>
</reference>
<keyword evidence="4 7" id="KW-0560">Oxidoreductase</keyword>
<sequence length="659" mass="74672">MTLRWRRHAFGRERRYLSPGSHDSPDELITMVARRQHCHVRQPKGVQKEPDESAAIPASGKCCFYGYVVVMSYAMIGLSALRVIDTIPATAPFFIPVAICIVLLYTGYRRLLPKPIPGIPYNESATRSLLGDVPEMMSYMAKTEEIWPWITEQITKHQSPVVQVFGRPFARPWVIVSDHRESSDILLRRTKEFDRSDFTADVFMGLVPDMHISMKSTENRFKLHRNLLKDLMTPAFLHGVGGPQIYANTETFIKLWNLKTEVAQGHAFEAGEDIYNVALDVIFATTFGLQIQESNTFAQLQQLLGAEKFDLPQALTDPISFPQFHRPATFEAIATLTESLEVSVKAPFPRFAHWILRQLPYMRKARADKEKLFSDMIDESLNRLSSGHQAKRSALDDILQRETAAAKKDGRPPRYHSRTIYDELFGFIIGGHDTTSTTFTWTVKYLSTAQSAQTTLRSRLRAAYAVATAEQRNPTMEEIIKIQVPYLDATIEEMSRTAQLFNGSIRTTTTDTTLLGYSIPKGTDVFLMQNGPGYLSPALPVSDSKRSASSLAAKNQVGQWTQDEEDMKTFRPERWLVHDSQVGQEVFDSQAGPHLAFGLGPRACFGRRLAYLQMRIILVMMIWNFELKETPAEVSSWAATNKLARHPRMCYVRLEKAGF</sequence>
<dbReference type="GO" id="GO:0020037">
    <property type="term" value="F:heme binding"/>
    <property type="evidence" value="ECO:0007669"/>
    <property type="project" value="InterPro"/>
</dbReference>
<dbReference type="InterPro" id="IPR002401">
    <property type="entry name" value="Cyt_P450_E_grp-I"/>
</dbReference>
<keyword evidence="8" id="KW-0472">Membrane</keyword>
<organism evidence="9 10">
    <name type="scientific">Fonsecaea monophora</name>
    <dbReference type="NCBI Taxonomy" id="254056"/>
    <lineage>
        <taxon>Eukaryota</taxon>
        <taxon>Fungi</taxon>
        <taxon>Dikarya</taxon>
        <taxon>Ascomycota</taxon>
        <taxon>Pezizomycotina</taxon>
        <taxon>Eurotiomycetes</taxon>
        <taxon>Chaetothyriomycetidae</taxon>
        <taxon>Chaetothyriales</taxon>
        <taxon>Herpotrichiellaceae</taxon>
        <taxon>Fonsecaea</taxon>
    </lineage>
</organism>
<dbReference type="InterPro" id="IPR001128">
    <property type="entry name" value="Cyt_P450"/>
</dbReference>
<keyword evidence="3 6" id="KW-0479">Metal-binding</keyword>
<evidence type="ECO:0000256" key="7">
    <source>
        <dbReference type="RuleBase" id="RU000461"/>
    </source>
</evidence>